<dbReference type="EMBL" id="FOXH01000009">
    <property type="protein sequence ID" value="SFQ05996.1"/>
    <property type="molecule type" value="Genomic_DNA"/>
</dbReference>
<proteinExistence type="predicted"/>
<dbReference type="STRING" id="1079859.SAMN04515674_10975"/>
<evidence type="ECO:0008006" key="4">
    <source>
        <dbReference type="Google" id="ProtNLM"/>
    </source>
</evidence>
<dbReference type="Proteomes" id="UP000199306">
    <property type="component" value="Unassembled WGS sequence"/>
</dbReference>
<keyword evidence="3" id="KW-1185">Reference proteome</keyword>
<keyword evidence="1" id="KW-0732">Signal</keyword>
<sequence length="184" mass="21696">MKKLIAALFLISILASCQSKTNQYQTGTYLSDADRDSLLTNIITFIYLKAPYANNKNRFEPQFRSFYVKNLPSFYLENYYPAPDGTNYFFVIRPVGNGLKYRRGVLGKFKLKQGSLMPEEFEEIVNTPHLEEEVLRERGRYLFQELVKNGNLDKELSMKHYVEWPDSSLVYDRKINEWVSTRKY</sequence>
<name>A0A1I5VG83_9BACT</name>
<accession>A0A1I5VG83</accession>
<dbReference type="RefSeq" id="WP_177219425.1">
    <property type="nucleotide sequence ID" value="NZ_FOXH01000009.1"/>
</dbReference>
<evidence type="ECO:0000256" key="1">
    <source>
        <dbReference type="SAM" id="SignalP"/>
    </source>
</evidence>
<reference evidence="2 3" key="1">
    <citation type="submission" date="2016-10" db="EMBL/GenBank/DDBJ databases">
        <authorList>
            <person name="de Groot N.N."/>
        </authorList>
    </citation>
    <scope>NUCLEOTIDE SEQUENCE [LARGE SCALE GENOMIC DNA]</scope>
    <source>
        <strain evidence="3">E92,LMG 26720,CCM 7988</strain>
    </source>
</reference>
<gene>
    <name evidence="2" type="ORF">SAMN04515674_10975</name>
</gene>
<dbReference type="PROSITE" id="PS51257">
    <property type="entry name" value="PROKAR_LIPOPROTEIN"/>
    <property type="match status" value="1"/>
</dbReference>
<dbReference type="AlphaFoldDB" id="A0A1I5VG83"/>
<feature type="chain" id="PRO_5011447918" description="Lipoprotein" evidence="1">
    <location>
        <begin position="22"/>
        <end position="184"/>
    </location>
</feature>
<evidence type="ECO:0000313" key="3">
    <source>
        <dbReference type="Proteomes" id="UP000199306"/>
    </source>
</evidence>
<feature type="signal peptide" evidence="1">
    <location>
        <begin position="1"/>
        <end position="21"/>
    </location>
</feature>
<protein>
    <recommendedName>
        <fullName evidence="4">Lipoprotein</fullName>
    </recommendedName>
</protein>
<evidence type="ECO:0000313" key="2">
    <source>
        <dbReference type="EMBL" id="SFQ05996.1"/>
    </source>
</evidence>
<organism evidence="2 3">
    <name type="scientific">Pseudarcicella hirudinis</name>
    <dbReference type="NCBI Taxonomy" id="1079859"/>
    <lineage>
        <taxon>Bacteria</taxon>
        <taxon>Pseudomonadati</taxon>
        <taxon>Bacteroidota</taxon>
        <taxon>Cytophagia</taxon>
        <taxon>Cytophagales</taxon>
        <taxon>Flectobacillaceae</taxon>
        <taxon>Pseudarcicella</taxon>
    </lineage>
</organism>